<reference evidence="1 2" key="1">
    <citation type="submission" date="2018-04" db="EMBL/GenBank/DDBJ databases">
        <authorList>
            <person name="Vogel A."/>
        </authorList>
    </citation>
    <scope>NUCLEOTIDE SEQUENCE [LARGE SCALE GENOMIC DNA]</scope>
</reference>
<keyword evidence="2" id="KW-1185">Reference proteome</keyword>
<name>A0A484MQL0_9ASTE</name>
<proteinExistence type="predicted"/>
<gene>
    <name evidence="1" type="ORF">CCAM_LOCUS32585</name>
</gene>
<evidence type="ECO:0000313" key="2">
    <source>
        <dbReference type="Proteomes" id="UP000595140"/>
    </source>
</evidence>
<evidence type="ECO:0000313" key="1">
    <source>
        <dbReference type="EMBL" id="VFQ90809.1"/>
    </source>
</evidence>
<dbReference type="Proteomes" id="UP000595140">
    <property type="component" value="Unassembled WGS sequence"/>
</dbReference>
<dbReference type="AlphaFoldDB" id="A0A484MQL0"/>
<accession>A0A484MQL0</accession>
<sequence length="82" mass="9953">MQFFNEGKDKDREGNLFTHIFFAGWKSFSRLLEIEPIWFLLFALRNYQDGMEIFIFYLPPSLGISKFPFLIGQIRTILLRWW</sequence>
<dbReference type="EMBL" id="OOIL02004214">
    <property type="protein sequence ID" value="VFQ90809.1"/>
    <property type="molecule type" value="Genomic_DNA"/>
</dbReference>
<protein>
    <submittedName>
        <fullName evidence="1">Uncharacterized protein</fullName>
    </submittedName>
</protein>
<organism evidence="1 2">
    <name type="scientific">Cuscuta campestris</name>
    <dbReference type="NCBI Taxonomy" id="132261"/>
    <lineage>
        <taxon>Eukaryota</taxon>
        <taxon>Viridiplantae</taxon>
        <taxon>Streptophyta</taxon>
        <taxon>Embryophyta</taxon>
        <taxon>Tracheophyta</taxon>
        <taxon>Spermatophyta</taxon>
        <taxon>Magnoliopsida</taxon>
        <taxon>eudicotyledons</taxon>
        <taxon>Gunneridae</taxon>
        <taxon>Pentapetalae</taxon>
        <taxon>asterids</taxon>
        <taxon>lamiids</taxon>
        <taxon>Solanales</taxon>
        <taxon>Convolvulaceae</taxon>
        <taxon>Cuscuteae</taxon>
        <taxon>Cuscuta</taxon>
        <taxon>Cuscuta subgen. Grammica</taxon>
        <taxon>Cuscuta sect. Cleistogrammica</taxon>
    </lineage>
</organism>